<comment type="caution">
    <text evidence="1">The sequence shown here is derived from an EMBL/GenBank/DDBJ whole genome shotgun (WGS) entry which is preliminary data.</text>
</comment>
<reference evidence="2" key="1">
    <citation type="journal article" date="2019" name="Int. J. Syst. Evol. Microbiol.">
        <title>The Global Catalogue of Microorganisms (GCM) 10K type strain sequencing project: providing services to taxonomists for standard genome sequencing and annotation.</title>
        <authorList>
            <consortium name="The Broad Institute Genomics Platform"/>
            <consortium name="The Broad Institute Genome Sequencing Center for Infectious Disease"/>
            <person name="Wu L."/>
            <person name="Ma J."/>
        </authorList>
    </citation>
    <scope>NUCLEOTIDE SEQUENCE [LARGE SCALE GENOMIC DNA]</scope>
    <source>
        <strain evidence="2">CGMCC 1.15342</strain>
    </source>
</reference>
<gene>
    <name evidence="1" type="ORF">GCM10011386_05060</name>
</gene>
<proteinExistence type="predicted"/>
<dbReference type="Proteomes" id="UP000597338">
    <property type="component" value="Unassembled WGS sequence"/>
</dbReference>
<accession>A0ABQ1L0E2</accession>
<evidence type="ECO:0000313" key="1">
    <source>
        <dbReference type="EMBL" id="GGC16233.1"/>
    </source>
</evidence>
<dbReference type="EMBL" id="BMIK01000001">
    <property type="protein sequence ID" value="GGC16233.1"/>
    <property type="molecule type" value="Genomic_DNA"/>
</dbReference>
<sequence length="95" mass="11214">MIIDTLTDRTIIYKVLKDKIEKLKMNGEQLTIRYVFGQDGNVLDISSYSLPKNTLITPKELAQIDKCLRKKVKATFKEREYIEFPAIRYGRQIRF</sequence>
<keyword evidence="2" id="KW-1185">Reference proteome</keyword>
<evidence type="ECO:0000313" key="2">
    <source>
        <dbReference type="Proteomes" id="UP000597338"/>
    </source>
</evidence>
<evidence type="ECO:0008006" key="3">
    <source>
        <dbReference type="Google" id="ProtNLM"/>
    </source>
</evidence>
<protein>
    <recommendedName>
        <fullName evidence="3">TonB C-terminal domain-containing protein</fullName>
    </recommendedName>
</protein>
<organism evidence="1 2">
    <name type="scientific">Parapedobacter defluvii</name>
    <dbReference type="NCBI Taxonomy" id="2045106"/>
    <lineage>
        <taxon>Bacteria</taxon>
        <taxon>Pseudomonadati</taxon>
        <taxon>Bacteroidota</taxon>
        <taxon>Sphingobacteriia</taxon>
        <taxon>Sphingobacteriales</taxon>
        <taxon>Sphingobacteriaceae</taxon>
        <taxon>Parapedobacter</taxon>
    </lineage>
</organism>
<name>A0ABQ1L0E2_9SPHI</name>